<protein>
    <recommendedName>
        <fullName evidence="4 7">Autophagy-related protein 13</fullName>
    </recommendedName>
</protein>
<feature type="compositionally biased region" description="Low complexity" evidence="8">
    <location>
        <begin position="251"/>
        <end position="266"/>
    </location>
</feature>
<dbReference type="InterPro" id="IPR018731">
    <property type="entry name" value="Atg13_N"/>
</dbReference>
<gene>
    <name evidence="10" type="primary">ATG13</name>
</gene>
<reference evidence="10" key="2">
    <citation type="submission" date="2025-08" db="UniProtKB">
        <authorList>
            <consortium name="Ensembl"/>
        </authorList>
    </citation>
    <scope>IDENTIFICATION</scope>
</reference>
<dbReference type="Proteomes" id="UP000472272">
    <property type="component" value="Chromosome 1"/>
</dbReference>
<evidence type="ECO:0000259" key="9">
    <source>
        <dbReference type="Pfam" id="PF10033"/>
    </source>
</evidence>
<organism evidence="10 11">
    <name type="scientific">Podarcis muralis</name>
    <name type="common">Wall lizard</name>
    <name type="synonym">Lacerta muralis</name>
    <dbReference type="NCBI Taxonomy" id="64176"/>
    <lineage>
        <taxon>Eukaryota</taxon>
        <taxon>Metazoa</taxon>
        <taxon>Chordata</taxon>
        <taxon>Craniata</taxon>
        <taxon>Vertebrata</taxon>
        <taxon>Euteleostomi</taxon>
        <taxon>Lepidosauria</taxon>
        <taxon>Squamata</taxon>
        <taxon>Bifurcata</taxon>
        <taxon>Unidentata</taxon>
        <taxon>Episquamata</taxon>
        <taxon>Laterata</taxon>
        <taxon>Lacertibaenia</taxon>
        <taxon>Lacertidae</taxon>
        <taxon>Podarcis</taxon>
    </lineage>
</organism>
<evidence type="ECO:0000313" key="10">
    <source>
        <dbReference type="Ensembl" id="ENSPMRP00000019025.1"/>
    </source>
</evidence>
<keyword evidence="11" id="KW-1185">Reference proteome</keyword>
<dbReference type="Gene3D" id="3.30.900.10">
    <property type="entry name" value="HORMA domain"/>
    <property type="match status" value="1"/>
</dbReference>
<comment type="subcellular location">
    <subcellularLocation>
        <location evidence="2">Cytoplasm</location>
        <location evidence="2">Cytosol</location>
    </subcellularLocation>
    <subcellularLocation>
        <location evidence="1">Preautophagosomal structure</location>
    </subcellularLocation>
</comment>
<dbReference type="GO" id="GO:0005829">
    <property type="term" value="C:cytosol"/>
    <property type="evidence" value="ECO:0007669"/>
    <property type="project" value="UniProtKB-SubCell"/>
</dbReference>
<keyword evidence="6 7" id="KW-0072">Autophagy</keyword>
<evidence type="ECO:0000256" key="4">
    <source>
        <dbReference type="ARBA" id="ARBA00013801"/>
    </source>
</evidence>
<evidence type="ECO:0000313" key="11">
    <source>
        <dbReference type="Proteomes" id="UP000472272"/>
    </source>
</evidence>
<proteinExistence type="inferred from homology"/>
<dbReference type="Ensembl" id="ENSPMRT00000020202.1">
    <property type="protein sequence ID" value="ENSPMRP00000019025.1"/>
    <property type="gene ID" value="ENSPMRG00000012377.1"/>
</dbReference>
<accession>A0A670J4A2</accession>
<reference evidence="10 11" key="1">
    <citation type="journal article" date="2019" name="Proc. Natl. Acad. Sci. U.S.A.">
        <title>Regulatory changes in pterin and carotenoid genes underlie balanced color polymorphisms in the wall lizard.</title>
        <authorList>
            <person name="Andrade P."/>
            <person name="Pinho C."/>
            <person name="Perez I de Lanuza G."/>
            <person name="Afonso S."/>
            <person name="Brejcha J."/>
            <person name="Rubin C.J."/>
            <person name="Wallerman O."/>
            <person name="Pereira P."/>
            <person name="Sabatino S.J."/>
            <person name="Bellati A."/>
            <person name="Pellitteri-Rosa D."/>
            <person name="Bosakova Z."/>
            <person name="Bunikis I."/>
            <person name="Carretero M.A."/>
            <person name="Feiner N."/>
            <person name="Marsik P."/>
            <person name="Pauperio F."/>
            <person name="Salvi D."/>
            <person name="Soler L."/>
            <person name="While G.M."/>
            <person name="Uller T."/>
            <person name="Font E."/>
            <person name="Andersson L."/>
            <person name="Carneiro M."/>
        </authorList>
    </citation>
    <scope>NUCLEOTIDE SEQUENCE</scope>
</reference>
<dbReference type="AlphaFoldDB" id="A0A670J4A2"/>
<dbReference type="PANTHER" id="PTHR13430">
    <property type="match status" value="1"/>
</dbReference>
<evidence type="ECO:0000256" key="5">
    <source>
        <dbReference type="ARBA" id="ARBA00022490"/>
    </source>
</evidence>
<evidence type="ECO:0000256" key="2">
    <source>
        <dbReference type="ARBA" id="ARBA00004514"/>
    </source>
</evidence>
<keyword evidence="5" id="KW-0963">Cytoplasm</keyword>
<evidence type="ECO:0000256" key="8">
    <source>
        <dbReference type="SAM" id="MobiDB-lite"/>
    </source>
</evidence>
<evidence type="ECO:0000256" key="3">
    <source>
        <dbReference type="ARBA" id="ARBA00007341"/>
    </source>
</evidence>
<dbReference type="InterPro" id="IPR036570">
    <property type="entry name" value="HORMA_dom_sf"/>
</dbReference>
<sequence length="471" mass="51522">MDTDLSSQDRKDLDKFIKFFALKTVQVIVQARLGEKICTRSSSSPTGSDWFNLAIKDIPEVTHEAKKALAGQLPAVGRSMCVEISLKTSEGDSMELEIWCLEMNEKCDKEIKVSYTVYNRLSLLLKSLLAITRVTPAYRLSRKQGHEYVILYRIYFGEVQLSGLGEGFQTVRVGTVGTPLGTITLSCAYRINLAFMSTRQFERTPPIMGIIIDHFVDRPYPSSSPMHPCNYRTAGEENAYPSVEDSQEACTTSFSTSPPSQLSSSRLSYQPTALGVGSADLAYPVVFAGGLSAAHPHQLMVPGKDGGVPLIPSQPVHGTQADHERMATCTPLDGGHYSAVTPHPFNSLMPVFGYVGLTLGFLQQVNPPDSPEIESPLQGSLHSVGSSGSSNGNIHDDFVMVDFKPAFSKDDILPIDLGTFYREFQNPPQLSSLSIDIGAQSMAEDLDSLPDKLAVHEKNVKEFDAFVETLQ</sequence>
<dbReference type="GO" id="GO:0000423">
    <property type="term" value="P:mitophagy"/>
    <property type="evidence" value="ECO:0007669"/>
    <property type="project" value="TreeGrafter"/>
</dbReference>
<name>A0A670J4A2_PODMU</name>
<dbReference type="GO" id="GO:1990316">
    <property type="term" value="C:Atg1/ULK1 kinase complex"/>
    <property type="evidence" value="ECO:0007669"/>
    <property type="project" value="InterPro"/>
</dbReference>
<feature type="region of interest" description="Disordered" evidence="8">
    <location>
        <begin position="238"/>
        <end position="266"/>
    </location>
</feature>
<dbReference type="GeneTree" id="ENSGT00390000007055"/>
<reference evidence="10" key="3">
    <citation type="submission" date="2025-09" db="UniProtKB">
        <authorList>
            <consortium name="Ensembl"/>
        </authorList>
    </citation>
    <scope>IDENTIFICATION</scope>
</reference>
<feature type="region of interest" description="Disordered" evidence="8">
    <location>
        <begin position="368"/>
        <end position="388"/>
    </location>
</feature>
<dbReference type="GO" id="GO:0034497">
    <property type="term" value="P:protein localization to phagophore assembly site"/>
    <property type="evidence" value="ECO:0007669"/>
    <property type="project" value="TreeGrafter"/>
</dbReference>
<evidence type="ECO:0000256" key="6">
    <source>
        <dbReference type="ARBA" id="ARBA00023006"/>
    </source>
</evidence>
<comment type="similarity">
    <text evidence="3 7">Belongs to the ATG13 family. Metazoan subfamily.</text>
</comment>
<feature type="domain" description="Autophagy-related protein 13 N-terminal" evidence="9">
    <location>
        <begin position="88"/>
        <end position="195"/>
    </location>
</feature>
<dbReference type="FunFam" id="3.30.900.10:FF:000001">
    <property type="entry name" value="Autophagy-related protein 13"/>
    <property type="match status" value="1"/>
</dbReference>
<dbReference type="PANTHER" id="PTHR13430:SF4">
    <property type="entry name" value="AUTOPHAGY-RELATED PROTEIN 13"/>
    <property type="match status" value="1"/>
</dbReference>
<evidence type="ECO:0000256" key="1">
    <source>
        <dbReference type="ARBA" id="ARBA00004329"/>
    </source>
</evidence>
<dbReference type="GO" id="GO:0000407">
    <property type="term" value="C:phagophore assembly site"/>
    <property type="evidence" value="ECO:0007669"/>
    <property type="project" value="UniProtKB-SubCell"/>
</dbReference>
<evidence type="ECO:0000256" key="7">
    <source>
        <dbReference type="RuleBase" id="RU361214"/>
    </source>
</evidence>
<feature type="compositionally biased region" description="Low complexity" evidence="8">
    <location>
        <begin position="379"/>
        <end position="388"/>
    </location>
</feature>
<dbReference type="GO" id="GO:0042127">
    <property type="term" value="P:regulation of cell population proliferation"/>
    <property type="evidence" value="ECO:0007669"/>
    <property type="project" value="UniProtKB-ARBA"/>
</dbReference>
<dbReference type="GO" id="GO:0010506">
    <property type="term" value="P:regulation of autophagy"/>
    <property type="evidence" value="ECO:0007669"/>
    <property type="project" value="UniProtKB-ARBA"/>
</dbReference>
<dbReference type="Pfam" id="PF10033">
    <property type="entry name" value="ATG13"/>
    <property type="match status" value="1"/>
</dbReference>
<dbReference type="InterPro" id="IPR040182">
    <property type="entry name" value="ATG13"/>
</dbReference>
<dbReference type="GO" id="GO:0034727">
    <property type="term" value="P:piecemeal microautophagy of the nucleus"/>
    <property type="evidence" value="ECO:0007669"/>
    <property type="project" value="TreeGrafter"/>
</dbReference>